<protein>
    <submittedName>
        <fullName evidence="2">Uncharacterized protein</fullName>
    </submittedName>
</protein>
<evidence type="ECO:0000313" key="2">
    <source>
        <dbReference type="Ensembl" id="ENSCSRP00000006423.1"/>
    </source>
</evidence>
<feature type="transmembrane region" description="Helical" evidence="1">
    <location>
        <begin position="7"/>
        <end position="24"/>
    </location>
</feature>
<keyword evidence="1" id="KW-0812">Transmembrane</keyword>
<organism evidence="2 3">
    <name type="scientific">Chelydra serpentina</name>
    <name type="common">Snapping turtle</name>
    <name type="synonym">Testudo serpentina</name>
    <dbReference type="NCBI Taxonomy" id="8475"/>
    <lineage>
        <taxon>Eukaryota</taxon>
        <taxon>Metazoa</taxon>
        <taxon>Chordata</taxon>
        <taxon>Craniata</taxon>
        <taxon>Vertebrata</taxon>
        <taxon>Euteleostomi</taxon>
        <taxon>Archelosauria</taxon>
        <taxon>Testudinata</taxon>
        <taxon>Testudines</taxon>
        <taxon>Cryptodira</taxon>
        <taxon>Durocryptodira</taxon>
        <taxon>Americhelydia</taxon>
        <taxon>Chelydroidea</taxon>
        <taxon>Chelydridae</taxon>
        <taxon>Chelydra</taxon>
    </lineage>
</organism>
<dbReference type="AlphaFoldDB" id="A0A8C3XLA0"/>
<dbReference type="Ensembl" id="ENSCSRT00000006629.1">
    <property type="protein sequence ID" value="ENSCSRP00000006423.1"/>
    <property type="gene ID" value="ENSCSRG00000004811.1"/>
</dbReference>
<proteinExistence type="predicted"/>
<sequence length="72" mass="7736">MNLKTKVGFLCILDISFASSPVWWHMPVIPAAWEAAVGGSLRSSRLLCAMSIGCLVLLTAWPLSYSCSPALP</sequence>
<accession>A0A8C3XLA0</accession>
<reference evidence="2" key="1">
    <citation type="submission" date="2025-08" db="UniProtKB">
        <authorList>
            <consortium name="Ensembl"/>
        </authorList>
    </citation>
    <scope>IDENTIFICATION</scope>
</reference>
<feature type="transmembrane region" description="Helical" evidence="1">
    <location>
        <begin position="44"/>
        <end position="63"/>
    </location>
</feature>
<evidence type="ECO:0000256" key="1">
    <source>
        <dbReference type="SAM" id="Phobius"/>
    </source>
</evidence>
<keyword evidence="1" id="KW-0472">Membrane</keyword>
<reference evidence="2" key="2">
    <citation type="submission" date="2025-09" db="UniProtKB">
        <authorList>
            <consortium name="Ensembl"/>
        </authorList>
    </citation>
    <scope>IDENTIFICATION</scope>
</reference>
<name>A0A8C3XLA0_CHESE</name>
<keyword evidence="1" id="KW-1133">Transmembrane helix</keyword>
<keyword evidence="3" id="KW-1185">Reference proteome</keyword>
<dbReference type="Proteomes" id="UP000694403">
    <property type="component" value="Unplaced"/>
</dbReference>
<evidence type="ECO:0000313" key="3">
    <source>
        <dbReference type="Proteomes" id="UP000694403"/>
    </source>
</evidence>